<evidence type="ECO:0000256" key="6">
    <source>
        <dbReference type="ARBA" id="ARBA00022989"/>
    </source>
</evidence>
<feature type="transmembrane region" description="Helical" evidence="10">
    <location>
        <begin position="116"/>
        <end position="137"/>
    </location>
</feature>
<keyword evidence="7 9" id="KW-0472">Membrane</keyword>
<sequence>MLFNSFIFIFLFLPIVFSGYFLLNHFKKYQLSIYWLALGSLFFYGYFESKYLILITISITINFILGSLMNRSEERGKKRILLTIGILFNVSLLGYYKYADFFISNTNTVLGTNFKLLHLILPLGLSFITFQKIAYLVDTYRGETKDYNFSTFVLFATFFPQLIAGPIVHHKEVIPQFEEKKNKRISFENVSKGVFIFLIGLVKKVVIADTVAIWANDGFQNYRNLTFLESWITSFSYTVQLYFDFSGYCDMAIGLALLFNIKLPTNFQSPYKSRNIQDFWKRWHMTLGRFLTQYIYIPFGGNRKGTIRTYFNVFIIFFISGFWHGAGWTFIMWGTLHGIASIVVRLWGKTKIQLPYWFSWFLTFQFVNIAWVYFRASTVDQANVMITKMFTPHWAEFKEFLYHPVRHFPQSVTYKIGTLSLDNPKLIVLSLFILLLIAFLTKNSINYLEEFKFKWFNIIACQVMLVIVLVTIFYMQKNSIFLYFNF</sequence>
<evidence type="ECO:0000256" key="1">
    <source>
        <dbReference type="ARBA" id="ARBA00004651"/>
    </source>
</evidence>
<protein>
    <submittedName>
        <fullName evidence="11">MBOAT family protein</fullName>
    </submittedName>
</protein>
<keyword evidence="8 9" id="KW-0012">Acyltransferase</keyword>
<keyword evidence="4 9" id="KW-0808">Transferase</keyword>
<dbReference type="InterPro" id="IPR024194">
    <property type="entry name" value="Ac/AlaTfrase_AlgI/DltB"/>
</dbReference>
<evidence type="ECO:0000256" key="9">
    <source>
        <dbReference type="PIRNR" id="PIRNR016636"/>
    </source>
</evidence>
<evidence type="ECO:0000256" key="7">
    <source>
        <dbReference type="ARBA" id="ARBA00023136"/>
    </source>
</evidence>
<dbReference type="RefSeq" id="WP_171778057.1">
    <property type="nucleotide sequence ID" value="NZ_CP045273.1"/>
</dbReference>
<evidence type="ECO:0000313" key="12">
    <source>
        <dbReference type="Proteomes" id="UP000501076"/>
    </source>
</evidence>
<feature type="transmembrane region" description="Helical" evidence="10">
    <location>
        <begin position="307"/>
        <end position="324"/>
    </location>
</feature>
<keyword evidence="3 9" id="KW-1003">Cell membrane</keyword>
<dbReference type="PANTHER" id="PTHR13285:SF23">
    <property type="entry name" value="TEICHOIC ACID D-ALANYLTRANSFERASE"/>
    <property type="match status" value="1"/>
</dbReference>
<name>A0A6M6E346_PRIMG</name>
<feature type="transmembrane region" description="Helical" evidence="10">
    <location>
        <begin position="354"/>
        <end position="374"/>
    </location>
</feature>
<evidence type="ECO:0000256" key="4">
    <source>
        <dbReference type="ARBA" id="ARBA00022679"/>
    </source>
</evidence>
<dbReference type="Proteomes" id="UP000501076">
    <property type="component" value="Plasmid pFDU301A"/>
</dbReference>
<comment type="subcellular location">
    <subcellularLocation>
        <location evidence="1">Cell membrane</location>
        <topology evidence="1">Multi-pass membrane protein</topology>
    </subcellularLocation>
</comment>
<comment type="similarity">
    <text evidence="2 9">Belongs to the membrane-bound acyltransferase family.</text>
</comment>
<feature type="transmembrane region" description="Helical" evidence="10">
    <location>
        <begin position="51"/>
        <end position="68"/>
    </location>
</feature>
<dbReference type="AlphaFoldDB" id="A0A6M6E346"/>
<evidence type="ECO:0000313" key="11">
    <source>
        <dbReference type="EMBL" id="QJX80074.1"/>
    </source>
</evidence>
<evidence type="ECO:0000256" key="5">
    <source>
        <dbReference type="ARBA" id="ARBA00022692"/>
    </source>
</evidence>
<keyword evidence="5 10" id="KW-0812">Transmembrane</keyword>
<feature type="transmembrane region" description="Helical" evidence="10">
    <location>
        <begin position="455"/>
        <end position="475"/>
    </location>
</feature>
<feature type="transmembrane region" description="Helical" evidence="10">
    <location>
        <begin position="29"/>
        <end position="45"/>
    </location>
</feature>
<dbReference type="GO" id="GO:0016746">
    <property type="term" value="F:acyltransferase activity"/>
    <property type="evidence" value="ECO:0007669"/>
    <property type="project" value="UniProtKB-KW"/>
</dbReference>
<dbReference type="Pfam" id="PF03062">
    <property type="entry name" value="MBOAT"/>
    <property type="match status" value="1"/>
</dbReference>
<dbReference type="InterPro" id="IPR004299">
    <property type="entry name" value="MBOAT_fam"/>
</dbReference>
<reference evidence="11 12" key="1">
    <citation type="submission" date="2019-10" db="EMBL/GenBank/DDBJ databases">
        <title>Complete genome sequences for adaption low water activity.</title>
        <authorList>
            <person name="Zhao L."/>
            <person name="Zhong J."/>
        </authorList>
    </citation>
    <scope>NUCLEOTIDE SEQUENCE [LARGE SCALE GENOMIC DNA]</scope>
    <source>
        <strain evidence="11 12">FDU301</strain>
        <plasmid evidence="12">pfdu301a</plasmid>
    </source>
</reference>
<dbReference type="GO" id="GO:0005886">
    <property type="term" value="C:plasma membrane"/>
    <property type="evidence" value="ECO:0007669"/>
    <property type="project" value="UniProtKB-SubCell"/>
</dbReference>
<geneLocation type="plasmid" evidence="12">
    <name>pfdu301a</name>
</geneLocation>
<gene>
    <name evidence="11" type="ORF">FDZ14_28675</name>
</gene>
<accession>A0A6M6E346</accession>
<feature type="transmembrane region" description="Helical" evidence="10">
    <location>
        <begin position="149"/>
        <end position="168"/>
    </location>
</feature>
<evidence type="ECO:0000256" key="10">
    <source>
        <dbReference type="SAM" id="Phobius"/>
    </source>
</evidence>
<dbReference type="InterPro" id="IPR051085">
    <property type="entry name" value="MB_O-acyltransferase"/>
</dbReference>
<feature type="transmembrane region" description="Helical" evidence="10">
    <location>
        <begin position="426"/>
        <end position="443"/>
    </location>
</feature>
<keyword evidence="6 10" id="KW-1133">Transmembrane helix</keyword>
<feature type="transmembrane region" description="Helical" evidence="10">
    <location>
        <begin position="194"/>
        <end position="215"/>
    </location>
</feature>
<evidence type="ECO:0000256" key="8">
    <source>
        <dbReference type="ARBA" id="ARBA00023315"/>
    </source>
</evidence>
<feature type="transmembrane region" description="Helical" evidence="10">
    <location>
        <begin position="6"/>
        <end position="22"/>
    </location>
</feature>
<evidence type="ECO:0000256" key="2">
    <source>
        <dbReference type="ARBA" id="ARBA00010323"/>
    </source>
</evidence>
<organism evidence="11 12">
    <name type="scientific">Priestia megaterium</name>
    <name type="common">Bacillus megaterium</name>
    <dbReference type="NCBI Taxonomy" id="1404"/>
    <lineage>
        <taxon>Bacteria</taxon>
        <taxon>Bacillati</taxon>
        <taxon>Bacillota</taxon>
        <taxon>Bacilli</taxon>
        <taxon>Bacillales</taxon>
        <taxon>Bacillaceae</taxon>
        <taxon>Priestia</taxon>
    </lineage>
</organism>
<dbReference type="InterPro" id="IPR028362">
    <property type="entry name" value="AlgI"/>
</dbReference>
<dbReference type="GO" id="GO:0042121">
    <property type="term" value="P:alginic acid biosynthetic process"/>
    <property type="evidence" value="ECO:0007669"/>
    <property type="project" value="InterPro"/>
</dbReference>
<dbReference type="PIRSF" id="PIRSF016636">
    <property type="entry name" value="AlgI_DltB"/>
    <property type="match status" value="1"/>
</dbReference>
<proteinExistence type="inferred from homology"/>
<feature type="transmembrane region" description="Helical" evidence="10">
    <location>
        <begin position="80"/>
        <end position="96"/>
    </location>
</feature>
<dbReference type="EMBL" id="CP045273">
    <property type="protein sequence ID" value="QJX80074.1"/>
    <property type="molecule type" value="Genomic_DNA"/>
</dbReference>
<dbReference type="PIRSF" id="PIRSF500217">
    <property type="entry name" value="AlgI"/>
    <property type="match status" value="1"/>
</dbReference>
<evidence type="ECO:0000256" key="3">
    <source>
        <dbReference type="ARBA" id="ARBA00022475"/>
    </source>
</evidence>
<keyword evidence="11" id="KW-0614">Plasmid</keyword>
<dbReference type="PANTHER" id="PTHR13285">
    <property type="entry name" value="ACYLTRANSFERASE"/>
    <property type="match status" value="1"/>
</dbReference>